<dbReference type="PANTHER" id="PTHR31297:SF42">
    <property type="entry name" value="GLYCOSIDE HYDROLASE FAMILY 5 DOMAIN-CONTAINING PROTEIN"/>
    <property type="match status" value="1"/>
</dbReference>
<dbReference type="InterPro" id="IPR050386">
    <property type="entry name" value="Glycosyl_hydrolase_5"/>
</dbReference>
<evidence type="ECO:0000313" key="9">
    <source>
        <dbReference type="Proteomes" id="UP001305779"/>
    </source>
</evidence>
<keyword evidence="3 5" id="KW-0326">Glycosidase</keyword>
<dbReference type="EMBL" id="JAXOVC010000004">
    <property type="protein sequence ID" value="KAK4502410.1"/>
    <property type="molecule type" value="Genomic_DNA"/>
</dbReference>
<evidence type="ECO:0000256" key="2">
    <source>
        <dbReference type="ARBA" id="ARBA00022801"/>
    </source>
</evidence>
<proteinExistence type="inferred from homology"/>
<dbReference type="InterPro" id="IPR017853">
    <property type="entry name" value="GH"/>
</dbReference>
<evidence type="ECO:0000256" key="3">
    <source>
        <dbReference type="ARBA" id="ARBA00023295"/>
    </source>
</evidence>
<dbReference type="PROSITE" id="PS00659">
    <property type="entry name" value="GLYCOSYL_HYDROL_F5"/>
    <property type="match status" value="1"/>
</dbReference>
<comment type="caution">
    <text evidence="8">The sequence shown here is derived from an EMBL/GenBank/DDBJ whole genome shotgun (WGS) entry which is preliminary data.</text>
</comment>
<reference evidence="8 9" key="1">
    <citation type="journal article" date="2023" name="G3 (Bethesda)">
        <title>A chromosome-level genome assembly of Zasmidium syzygii isolated from banana leaves.</title>
        <authorList>
            <person name="van Westerhoven A.C."/>
            <person name="Mehrabi R."/>
            <person name="Talebi R."/>
            <person name="Steentjes M.B.F."/>
            <person name="Corcolon B."/>
            <person name="Chong P.A."/>
            <person name="Kema G.H.J."/>
            <person name="Seidl M.F."/>
        </authorList>
    </citation>
    <scope>NUCLEOTIDE SEQUENCE [LARGE SCALE GENOMIC DNA]</scope>
    <source>
        <strain evidence="8 9">P124</strain>
    </source>
</reference>
<evidence type="ECO:0000256" key="1">
    <source>
        <dbReference type="ARBA" id="ARBA00005641"/>
    </source>
</evidence>
<dbReference type="Proteomes" id="UP001305779">
    <property type="component" value="Unassembled WGS sequence"/>
</dbReference>
<feature type="compositionally biased region" description="Low complexity" evidence="6">
    <location>
        <begin position="19"/>
        <end position="28"/>
    </location>
</feature>
<evidence type="ECO:0000313" key="8">
    <source>
        <dbReference type="EMBL" id="KAK4502410.1"/>
    </source>
</evidence>
<sequence>MALRTAASSVTTNPTGTQANNAAASSSSTLSPTRTYTLAPTGTVPAGYLQTSGSSIVNSSGDVITLHGVNLGGWLEIEDWMCGITDTTDDSGPHPYRQSFISAQDFVNIAALGFNLIRLPFSYLNLQNPDGTWRPDAYTLLDWAVSQAAANGIYIILDLHSWATQAENYTLISTNTNAGEAARQQAQTLWTNITTHYLNNPTILAFDLINEPVGSYANYLPRALYAAIRSIDPHRILLLEAFSAPPSQYDFHQVAYSFHEHKMESLDFATNKAVWAANKTTIESYLNFPAPFYMGEFMAVNETLAYLLQQMNSLGVAWTMWTWKAVDMADWAFHNYPHYPVTYRVNINTDSYESILETWQGLGSINATRNDDLVNMYSPYI</sequence>
<evidence type="ECO:0000256" key="5">
    <source>
        <dbReference type="RuleBase" id="RU361153"/>
    </source>
</evidence>
<evidence type="ECO:0000256" key="4">
    <source>
        <dbReference type="ARBA" id="ARBA00023316"/>
    </source>
</evidence>
<dbReference type="Gene3D" id="3.20.20.80">
    <property type="entry name" value="Glycosidases"/>
    <property type="match status" value="1"/>
</dbReference>
<comment type="similarity">
    <text evidence="1 5">Belongs to the glycosyl hydrolase 5 (cellulase A) family.</text>
</comment>
<feature type="compositionally biased region" description="Polar residues" evidence="6">
    <location>
        <begin position="1"/>
        <end position="18"/>
    </location>
</feature>
<dbReference type="Pfam" id="PF00150">
    <property type="entry name" value="Cellulase"/>
    <property type="match status" value="1"/>
</dbReference>
<keyword evidence="4" id="KW-0961">Cell wall biogenesis/degradation</keyword>
<accession>A0ABR0EML6</accession>
<feature type="domain" description="Glycoside hydrolase family 5" evidence="7">
    <location>
        <begin position="101"/>
        <end position="325"/>
    </location>
</feature>
<name>A0ABR0EML6_ZASCE</name>
<dbReference type="InterPro" id="IPR018087">
    <property type="entry name" value="Glyco_hydro_5_CS"/>
</dbReference>
<organism evidence="8 9">
    <name type="scientific">Zasmidium cellare</name>
    <name type="common">Wine cellar mold</name>
    <name type="synonym">Racodium cellare</name>
    <dbReference type="NCBI Taxonomy" id="395010"/>
    <lineage>
        <taxon>Eukaryota</taxon>
        <taxon>Fungi</taxon>
        <taxon>Dikarya</taxon>
        <taxon>Ascomycota</taxon>
        <taxon>Pezizomycotina</taxon>
        <taxon>Dothideomycetes</taxon>
        <taxon>Dothideomycetidae</taxon>
        <taxon>Mycosphaerellales</taxon>
        <taxon>Mycosphaerellaceae</taxon>
        <taxon>Zasmidium</taxon>
    </lineage>
</organism>
<dbReference type="PANTHER" id="PTHR31297">
    <property type="entry name" value="GLUCAN ENDO-1,6-BETA-GLUCOSIDASE B"/>
    <property type="match status" value="1"/>
</dbReference>
<protein>
    <recommendedName>
        <fullName evidence="7">Glycoside hydrolase family 5 domain-containing protein</fullName>
    </recommendedName>
</protein>
<evidence type="ECO:0000256" key="6">
    <source>
        <dbReference type="SAM" id="MobiDB-lite"/>
    </source>
</evidence>
<evidence type="ECO:0000259" key="7">
    <source>
        <dbReference type="Pfam" id="PF00150"/>
    </source>
</evidence>
<gene>
    <name evidence="8" type="ORF">PRZ48_005835</name>
</gene>
<dbReference type="InterPro" id="IPR001547">
    <property type="entry name" value="Glyco_hydro_5"/>
</dbReference>
<keyword evidence="2 5" id="KW-0378">Hydrolase</keyword>
<dbReference type="SUPFAM" id="SSF51445">
    <property type="entry name" value="(Trans)glycosidases"/>
    <property type="match status" value="1"/>
</dbReference>
<keyword evidence="9" id="KW-1185">Reference proteome</keyword>
<feature type="region of interest" description="Disordered" evidence="6">
    <location>
        <begin position="1"/>
        <end position="36"/>
    </location>
</feature>